<dbReference type="KEGG" id="mym:A176_000831"/>
<organism evidence="2 3">
    <name type="scientific">Pseudomyxococcus hansupus</name>
    <dbReference type="NCBI Taxonomy" id="1297742"/>
    <lineage>
        <taxon>Bacteria</taxon>
        <taxon>Pseudomonadati</taxon>
        <taxon>Myxococcota</taxon>
        <taxon>Myxococcia</taxon>
        <taxon>Myxococcales</taxon>
        <taxon>Cystobacterineae</taxon>
        <taxon>Myxococcaceae</taxon>
        <taxon>Pseudomyxococcus</taxon>
    </lineage>
</organism>
<dbReference type="Proteomes" id="UP000009026">
    <property type="component" value="Chromosome"/>
</dbReference>
<feature type="region of interest" description="Disordered" evidence="1">
    <location>
        <begin position="23"/>
        <end position="42"/>
    </location>
</feature>
<accession>A0A0H4WMC7</accession>
<dbReference type="RefSeq" id="WP_044889712.1">
    <property type="nucleotide sequence ID" value="NZ_CP012109.1"/>
</dbReference>
<keyword evidence="3" id="KW-1185">Reference proteome</keyword>
<dbReference type="eggNOG" id="ENOG50309KP">
    <property type="taxonomic scope" value="Bacteria"/>
</dbReference>
<gene>
    <name evidence="2" type="ORF">A176_000831</name>
</gene>
<dbReference type="STRING" id="1297742.A176_000831"/>
<dbReference type="EMBL" id="CP012109">
    <property type="protein sequence ID" value="AKQ63919.1"/>
    <property type="molecule type" value="Genomic_DNA"/>
</dbReference>
<dbReference type="AlphaFoldDB" id="A0A0H4WMC7"/>
<reference evidence="2 3" key="1">
    <citation type="journal article" date="2016" name="PLoS ONE">
        <title>Complete Genome Sequence and Comparative Genomics of a Novel Myxobacterium Myxococcus hansupus.</title>
        <authorList>
            <person name="Sharma G."/>
            <person name="Narwani T."/>
            <person name="Subramanian S."/>
        </authorList>
    </citation>
    <scope>NUCLEOTIDE SEQUENCE [LARGE SCALE GENOMIC DNA]</scope>
    <source>
        <strain evidence="3">mixupus</strain>
    </source>
</reference>
<evidence type="ECO:0000313" key="2">
    <source>
        <dbReference type="EMBL" id="AKQ63919.1"/>
    </source>
</evidence>
<name>A0A0H4WMC7_9BACT</name>
<sequence length="219" mass="22748">MRRQGFVVIVMGAVSLGVGVGCKSSKTAPEAPPPPAADAGNTLRPVSSFASIADEKARSAALFVEAGRVISHPRCVNCHPADGVPRQGMNQRPHIPAVTGGPTGHGTPALPCTSCHQERNTPLVGATLRSVPGNPKWALAPAEMAWVGVPLGKICEQLKDPARNGGKSLDALHHHMAEDVLVGWGWDPGPGLEPVPGTQRVFGELIRAWIDTGAACPSP</sequence>
<evidence type="ECO:0000256" key="1">
    <source>
        <dbReference type="SAM" id="MobiDB-lite"/>
    </source>
</evidence>
<dbReference type="SUPFAM" id="SSF48695">
    <property type="entry name" value="Multiheme cytochromes"/>
    <property type="match status" value="1"/>
</dbReference>
<protein>
    <submittedName>
        <fullName evidence="2">Putative Isoquinoline 1-oxidoreductase protein</fullName>
    </submittedName>
</protein>
<dbReference type="PROSITE" id="PS51257">
    <property type="entry name" value="PROKAR_LIPOPROTEIN"/>
    <property type="match status" value="1"/>
</dbReference>
<evidence type="ECO:0000313" key="3">
    <source>
        <dbReference type="Proteomes" id="UP000009026"/>
    </source>
</evidence>
<dbReference type="InterPro" id="IPR036280">
    <property type="entry name" value="Multihaem_cyt_sf"/>
</dbReference>
<proteinExistence type="predicted"/>
<dbReference type="PATRIC" id="fig|1297742.4.peg.846"/>